<feature type="domain" description="Laminin G" evidence="3">
    <location>
        <begin position="743"/>
        <end position="852"/>
    </location>
</feature>
<dbReference type="InterPro" id="IPR001791">
    <property type="entry name" value="Laminin_G"/>
</dbReference>
<dbReference type="InterPro" id="IPR000742">
    <property type="entry name" value="EGF"/>
</dbReference>
<feature type="disulfide bond" evidence="2">
    <location>
        <begin position="423"/>
        <end position="433"/>
    </location>
</feature>
<feature type="disulfide bond" evidence="2">
    <location>
        <begin position="689"/>
        <end position="698"/>
    </location>
</feature>
<reference evidence="6" key="1">
    <citation type="journal article" date="2023" name="Insect Mol. Biol.">
        <title>Genome sequencing provides insights into the evolution of gene families encoding plant cell wall-degrading enzymes in longhorned beetles.</title>
        <authorList>
            <person name="Shin N.R."/>
            <person name="Okamura Y."/>
            <person name="Kirsch R."/>
            <person name="Pauchet Y."/>
        </authorList>
    </citation>
    <scope>NUCLEOTIDE SEQUENCE</scope>
    <source>
        <strain evidence="6">MMC_N1</strain>
    </source>
</reference>
<dbReference type="SMART" id="SM00181">
    <property type="entry name" value="EGF"/>
    <property type="match status" value="4"/>
</dbReference>
<dbReference type="SUPFAM" id="SSF48726">
    <property type="entry name" value="Immunoglobulin"/>
    <property type="match status" value="2"/>
</dbReference>
<feature type="domain" description="Ig-like" evidence="5">
    <location>
        <begin position="29"/>
        <end position="110"/>
    </location>
</feature>
<dbReference type="PROSITE" id="PS50026">
    <property type="entry name" value="EGF_3"/>
    <property type="match status" value="4"/>
</dbReference>
<dbReference type="CDD" id="cd00110">
    <property type="entry name" value="LamG"/>
    <property type="match status" value="3"/>
</dbReference>
<sequence length="852" mass="93867">MYISIAYALIKTFFYKSGPVVNRLPQNQPTLHISPPERQYSVGENVEIACQSSEPGVITDWSKVSGWLDSNVQTVGGRLRINSISPGNAGVYRCDATGPHGVYSKDYNISVYDQEVKDEAPIEVKNAPRGSSVILDCNTNLEEPVTYLWSKQGGSLPQYVDIYSGTIQLNDVGSMDAGTYTCSASSGVRSAEVPIILVVTGIVPYFTQAPNSYITLPTLRDSYIQFSFEISFKSENGNGLLLYNGNSKYNKNDFISLSLVDNVPIFKFNLGHSTTVIRSDHPVSSRQWHTVKILRHRKKTTMYVDGQGPYIGTAEGKFLGLDLNDPIYLGGAPDSNGIHPDVFEYGYRGFVGCISRLKIGHDHLDILRDNLNKTGITSCETCADNKCENNGACQEALSKDGYLCICPTGFSGQTCSKLQGEACSPYACGTGRCIDTENGFECQCPLGRSGRRCEREITINEPAFQNDAYIAYPTPKPIKRLRVSLKVKPNNFNDGVLLYCSETEEGHGDFFSLAIRDRHLEFIFDAGNGLTVIRHGTELAPGQWHVLTASRTASDGRLVVDGGIPSVGRLAGNHKTLNLQTPLYVGGYDKHHVKINAGVKVNSGFNGCISEITVSGLDINIQNVTDSSNIEECSEQNDVDNNIYSPNNNAHENTQTPLYGNSQTGCSSNPCLNHGQCYPLRPNDYQCACAPGYVGKNCEKVQNICDELPCQNQGVCKENNTRYTCDCLLGFTGYNCEQRTELRSDAHFDGNGYLEFSRDSLPHNNDEETEIIALELSTSSSEGLVFWHGQHPNEDGQGQDFISLAVVNGYLEYSFDLGMGPAIILNNRRRVDDGERHSVILKTYWTARFNRD</sequence>
<dbReference type="PROSITE" id="PS00022">
    <property type="entry name" value="EGF_1"/>
    <property type="match status" value="4"/>
</dbReference>
<dbReference type="Pfam" id="PF02210">
    <property type="entry name" value="Laminin_G_2"/>
    <property type="match status" value="2"/>
</dbReference>
<dbReference type="InterPro" id="IPR007110">
    <property type="entry name" value="Ig-like_dom"/>
</dbReference>
<evidence type="ECO:0000259" key="5">
    <source>
        <dbReference type="PROSITE" id="PS50835"/>
    </source>
</evidence>
<dbReference type="SMART" id="SM00409">
    <property type="entry name" value="IG"/>
    <property type="match status" value="2"/>
</dbReference>
<proteinExistence type="predicted"/>
<dbReference type="PROSITE" id="PS50835">
    <property type="entry name" value="IG_LIKE"/>
    <property type="match status" value="2"/>
</dbReference>
<feature type="disulfide bond" evidence="2">
    <location>
        <begin position="387"/>
        <end position="404"/>
    </location>
</feature>
<keyword evidence="7" id="KW-1185">Reference proteome</keyword>
<feature type="disulfide bond" evidence="2">
    <location>
        <begin position="444"/>
        <end position="453"/>
    </location>
</feature>
<dbReference type="PROSITE" id="PS01186">
    <property type="entry name" value="EGF_2"/>
    <property type="match status" value="3"/>
</dbReference>
<evidence type="ECO:0000256" key="2">
    <source>
        <dbReference type="PROSITE-ProRule" id="PRU00076"/>
    </source>
</evidence>
<dbReference type="InterPro" id="IPR013783">
    <property type="entry name" value="Ig-like_fold"/>
</dbReference>
<evidence type="ECO:0000259" key="4">
    <source>
        <dbReference type="PROSITE" id="PS50026"/>
    </source>
</evidence>
<organism evidence="6 7">
    <name type="scientific">Molorchus minor</name>
    <dbReference type="NCBI Taxonomy" id="1323400"/>
    <lineage>
        <taxon>Eukaryota</taxon>
        <taxon>Metazoa</taxon>
        <taxon>Ecdysozoa</taxon>
        <taxon>Arthropoda</taxon>
        <taxon>Hexapoda</taxon>
        <taxon>Insecta</taxon>
        <taxon>Pterygota</taxon>
        <taxon>Neoptera</taxon>
        <taxon>Endopterygota</taxon>
        <taxon>Coleoptera</taxon>
        <taxon>Polyphaga</taxon>
        <taxon>Cucujiformia</taxon>
        <taxon>Chrysomeloidea</taxon>
        <taxon>Cerambycidae</taxon>
        <taxon>Lamiinae</taxon>
        <taxon>Monochamini</taxon>
        <taxon>Molorchus</taxon>
    </lineage>
</organism>
<feature type="domain" description="Laminin G" evidence="3">
    <location>
        <begin position="459"/>
        <end position="633"/>
    </location>
</feature>
<evidence type="ECO:0000313" key="6">
    <source>
        <dbReference type="EMBL" id="KAJ8979364.1"/>
    </source>
</evidence>
<dbReference type="InterPro" id="IPR050372">
    <property type="entry name" value="Neurexin-related_CASP"/>
</dbReference>
<keyword evidence="1 2" id="KW-1015">Disulfide bond</keyword>
<dbReference type="PANTHER" id="PTHR15036:SF85">
    <property type="entry name" value="SP2353, ISOFORM A"/>
    <property type="match status" value="1"/>
</dbReference>
<feature type="domain" description="Laminin G" evidence="3">
    <location>
        <begin position="203"/>
        <end position="382"/>
    </location>
</feature>
<dbReference type="InterPro" id="IPR003599">
    <property type="entry name" value="Ig_sub"/>
</dbReference>
<feature type="domain" description="Ig-like" evidence="5">
    <location>
        <begin position="130"/>
        <end position="194"/>
    </location>
</feature>
<dbReference type="InterPro" id="IPR003598">
    <property type="entry name" value="Ig_sub2"/>
</dbReference>
<feature type="domain" description="EGF-like" evidence="4">
    <location>
        <begin position="701"/>
        <end position="737"/>
    </location>
</feature>
<comment type="caution">
    <text evidence="2">Lacks conserved residue(s) required for the propagation of feature annotation.</text>
</comment>
<dbReference type="SMART" id="SM00408">
    <property type="entry name" value="IGc2"/>
    <property type="match status" value="2"/>
</dbReference>
<evidence type="ECO:0000313" key="7">
    <source>
        <dbReference type="Proteomes" id="UP001162164"/>
    </source>
</evidence>
<accession>A0ABQ9JN64</accession>
<dbReference type="InterPro" id="IPR013320">
    <property type="entry name" value="ConA-like_dom_sf"/>
</dbReference>
<evidence type="ECO:0008006" key="8">
    <source>
        <dbReference type="Google" id="ProtNLM"/>
    </source>
</evidence>
<dbReference type="Gene3D" id="2.60.40.10">
    <property type="entry name" value="Immunoglobulins"/>
    <property type="match status" value="2"/>
</dbReference>
<dbReference type="PROSITE" id="PS00010">
    <property type="entry name" value="ASX_HYDROXYL"/>
    <property type="match status" value="1"/>
</dbReference>
<dbReference type="SUPFAM" id="SSF49899">
    <property type="entry name" value="Concanavalin A-like lectins/glucanases"/>
    <property type="match status" value="3"/>
</dbReference>
<evidence type="ECO:0000259" key="3">
    <source>
        <dbReference type="PROSITE" id="PS50025"/>
    </source>
</evidence>
<dbReference type="InterPro" id="IPR000152">
    <property type="entry name" value="EGF-type_Asp/Asn_hydroxyl_site"/>
</dbReference>
<dbReference type="SUPFAM" id="SSF57196">
    <property type="entry name" value="EGF/Laminin"/>
    <property type="match status" value="2"/>
</dbReference>
<feature type="disulfide bond" evidence="2">
    <location>
        <begin position="406"/>
        <end position="415"/>
    </location>
</feature>
<dbReference type="EMBL" id="JAPWTJ010000345">
    <property type="protein sequence ID" value="KAJ8979364.1"/>
    <property type="molecule type" value="Genomic_DNA"/>
</dbReference>
<dbReference type="SMART" id="SM00179">
    <property type="entry name" value="EGF_CA"/>
    <property type="match status" value="4"/>
</dbReference>
<feature type="domain" description="EGF-like" evidence="4">
    <location>
        <begin position="662"/>
        <end position="699"/>
    </location>
</feature>
<dbReference type="PROSITE" id="PS50025">
    <property type="entry name" value="LAM_G_DOMAIN"/>
    <property type="match status" value="3"/>
</dbReference>
<feature type="disulfide bond" evidence="2">
    <location>
        <begin position="727"/>
        <end position="736"/>
    </location>
</feature>
<dbReference type="PANTHER" id="PTHR15036">
    <property type="entry name" value="PIKACHURIN-LIKE PROTEIN"/>
    <property type="match status" value="1"/>
</dbReference>
<dbReference type="Proteomes" id="UP001162164">
    <property type="component" value="Unassembled WGS sequence"/>
</dbReference>
<keyword evidence="2" id="KW-0245">EGF-like domain</keyword>
<dbReference type="InterPro" id="IPR001881">
    <property type="entry name" value="EGF-like_Ca-bd_dom"/>
</dbReference>
<comment type="caution">
    <text evidence="6">The sequence shown here is derived from an EMBL/GenBank/DDBJ whole genome shotgun (WGS) entry which is preliminary data.</text>
</comment>
<name>A0ABQ9JN64_9CUCU</name>
<evidence type="ECO:0000256" key="1">
    <source>
        <dbReference type="ARBA" id="ARBA00023157"/>
    </source>
</evidence>
<dbReference type="InterPro" id="IPR036179">
    <property type="entry name" value="Ig-like_dom_sf"/>
</dbReference>
<dbReference type="SMART" id="SM00282">
    <property type="entry name" value="LamG"/>
    <property type="match status" value="2"/>
</dbReference>
<dbReference type="Gene3D" id="2.60.120.200">
    <property type="match status" value="3"/>
</dbReference>
<gene>
    <name evidence="6" type="ORF">NQ317_002953</name>
</gene>
<feature type="domain" description="EGF-like" evidence="4">
    <location>
        <begin position="419"/>
        <end position="454"/>
    </location>
</feature>
<dbReference type="Pfam" id="PF00054">
    <property type="entry name" value="Laminin_G_1"/>
    <property type="match status" value="1"/>
</dbReference>
<dbReference type="CDD" id="cd00054">
    <property type="entry name" value="EGF_CA"/>
    <property type="match status" value="4"/>
</dbReference>
<feature type="domain" description="EGF-like" evidence="4">
    <location>
        <begin position="380"/>
        <end position="416"/>
    </location>
</feature>
<dbReference type="Pfam" id="PF00008">
    <property type="entry name" value="EGF"/>
    <property type="match status" value="4"/>
</dbReference>
<dbReference type="Pfam" id="PF13927">
    <property type="entry name" value="Ig_3"/>
    <property type="match status" value="1"/>
</dbReference>
<protein>
    <recommendedName>
        <fullName evidence="8">Basement membrane-specific heparan sulfate proteoglycan core protein</fullName>
    </recommendedName>
</protein>
<dbReference type="Gene3D" id="2.10.25.10">
    <property type="entry name" value="Laminin"/>
    <property type="match status" value="4"/>
</dbReference>